<evidence type="ECO:0008006" key="3">
    <source>
        <dbReference type="Google" id="ProtNLM"/>
    </source>
</evidence>
<comment type="caution">
    <text evidence="1">The sequence shown here is derived from an EMBL/GenBank/DDBJ whole genome shotgun (WGS) entry which is preliminary data.</text>
</comment>
<dbReference type="RefSeq" id="WP_034436118.1">
    <property type="nucleotide sequence ID" value="NZ_CBTK010000296.1"/>
</dbReference>
<evidence type="ECO:0000313" key="2">
    <source>
        <dbReference type="Proteomes" id="UP000019184"/>
    </source>
</evidence>
<reference evidence="1 2" key="1">
    <citation type="journal article" date="2014" name="ISME J.">
        <title>Candidatus Competibacter-lineage genomes retrieved from metagenomes reveal functional metabolic diversity.</title>
        <authorList>
            <person name="McIlroy S.J."/>
            <person name="Albertsen M."/>
            <person name="Andresen E.K."/>
            <person name="Saunders A.M."/>
            <person name="Kristiansen R."/>
            <person name="Stokholm-Bjerregaard M."/>
            <person name="Nielsen K.L."/>
            <person name="Nielsen P.H."/>
        </authorList>
    </citation>
    <scope>NUCLEOTIDE SEQUENCE [LARGE SCALE GENOMIC DNA]</scope>
    <source>
        <strain evidence="1 2">Run_B_J11</strain>
    </source>
</reference>
<name>A0A7U7J5H1_9GAMM</name>
<evidence type="ECO:0000313" key="1">
    <source>
        <dbReference type="EMBL" id="CDH47285.1"/>
    </source>
</evidence>
<dbReference type="PANTHER" id="PTHR35586">
    <property type="entry name" value="SLL1691 PROTEIN"/>
    <property type="match status" value="1"/>
</dbReference>
<proteinExistence type="predicted"/>
<gene>
    <name evidence="1" type="ORF">BN874_780015</name>
</gene>
<dbReference type="Proteomes" id="UP000019184">
    <property type="component" value="Unassembled WGS sequence"/>
</dbReference>
<dbReference type="EMBL" id="CBTK010000296">
    <property type="protein sequence ID" value="CDH47285.1"/>
    <property type="molecule type" value="Genomic_DNA"/>
</dbReference>
<sequence>MTDYDSPWKHVLARYFPAFLEFFFPAAYVGIDWTQGYTLLDKELQKVVRDAALGQRRADQLVRITGRDGAEDWVLVHVEVQGEDKPDFAQRMFVYNYRIYDLHARPVVSLAVLGEPYPSGCGEFGYDRWGCQMRLRFPVVSLTDYRARWMELEASRNPFAVVTQAHLKAQETAGSDSERYRAKLGLIRSLYRRGHRRTEILELFRFIDWVLALPERLENQLWTEVQQFEEEKRMRYVSSFERIALRKGMKKGMEKGMEKGIGQGQVELVELLLRQRFGEAPEWAQARLQQADRAQLEAWALRVLDAGSLEEVFDGFTGH</sequence>
<keyword evidence="2" id="KW-1185">Reference proteome</keyword>
<protein>
    <recommendedName>
        <fullName evidence="3">Cytosolic protein</fullName>
    </recommendedName>
</protein>
<dbReference type="OrthoDB" id="5562276at2"/>
<organism evidence="1 2">
    <name type="scientific">Candidatus Contendobacter odensis Run_B_J11</name>
    <dbReference type="NCBI Taxonomy" id="1400861"/>
    <lineage>
        <taxon>Bacteria</taxon>
        <taxon>Pseudomonadati</taxon>
        <taxon>Pseudomonadota</taxon>
        <taxon>Gammaproteobacteria</taxon>
        <taxon>Candidatus Competibacteraceae</taxon>
        <taxon>Candidatus Contendibacter</taxon>
    </lineage>
</organism>
<dbReference type="AlphaFoldDB" id="A0A7U7J5H1"/>
<dbReference type="PANTHER" id="PTHR35586:SF1">
    <property type="entry name" value="SLL1691 PROTEIN"/>
    <property type="match status" value="1"/>
</dbReference>
<accession>A0A7U7J5H1</accession>